<comment type="subunit">
    <text evidence="1">Interacts with F-actin.</text>
</comment>
<dbReference type="GO" id="GO:0032432">
    <property type="term" value="C:actin filament bundle"/>
    <property type="evidence" value="ECO:0007669"/>
    <property type="project" value="TreeGrafter"/>
</dbReference>
<name>A0AAU9N7P6_9ASTR</name>
<organism evidence="5 6">
    <name type="scientific">Lactuca virosa</name>
    <dbReference type="NCBI Taxonomy" id="75947"/>
    <lineage>
        <taxon>Eukaryota</taxon>
        <taxon>Viridiplantae</taxon>
        <taxon>Streptophyta</taxon>
        <taxon>Embryophyta</taxon>
        <taxon>Tracheophyta</taxon>
        <taxon>Spermatophyta</taxon>
        <taxon>Magnoliopsida</taxon>
        <taxon>eudicotyledons</taxon>
        <taxon>Gunneridae</taxon>
        <taxon>Pentapetalae</taxon>
        <taxon>asterids</taxon>
        <taxon>campanulids</taxon>
        <taxon>Asterales</taxon>
        <taxon>Asteraceae</taxon>
        <taxon>Cichorioideae</taxon>
        <taxon>Cichorieae</taxon>
        <taxon>Lactucinae</taxon>
        <taxon>Lactuca</taxon>
    </lineage>
</organism>
<feature type="domain" description="Calponin-homology (CH)" evidence="4">
    <location>
        <begin position="64"/>
        <end position="168"/>
    </location>
</feature>
<dbReference type="Pfam" id="PF00307">
    <property type="entry name" value="CH"/>
    <property type="match status" value="1"/>
</dbReference>
<accession>A0AAU9N7P6</accession>
<evidence type="ECO:0000256" key="2">
    <source>
        <dbReference type="ARBA" id="ARBA00022737"/>
    </source>
</evidence>
<proteinExistence type="predicted"/>
<reference evidence="5 6" key="1">
    <citation type="submission" date="2022-01" db="EMBL/GenBank/DDBJ databases">
        <authorList>
            <person name="Xiong W."/>
            <person name="Schranz E."/>
        </authorList>
    </citation>
    <scope>NUCLEOTIDE SEQUENCE [LARGE SCALE GENOMIC DNA]</scope>
</reference>
<dbReference type="PANTHER" id="PTHR19961:SF62">
    <property type="entry name" value="FIMBRIN-1"/>
    <property type="match status" value="1"/>
</dbReference>
<sequence>MVPGLGLVTPSVRPPLTTIAFAASKHYSFFISYHHCLFISHLALPPLGHLHRTLISFFYPYYHTNTRSICAFFASSIVVSRIIIRLLRQILPLVHQDGEAYAHLLNVLAPEHCSPGTLDTNDPTERENLVLEHAGKMDCKRYLAPKDIVEGSANLNLAFVAHTVQDSLGRFALDIDLDAPKIRIPIRLNASSKYNSHFRLDFGHFTLRKEVYFN</sequence>
<dbReference type="Proteomes" id="UP001157418">
    <property type="component" value="Unassembled WGS sequence"/>
</dbReference>
<comment type="caution">
    <text evidence="5">The sequence shown here is derived from an EMBL/GenBank/DDBJ whole genome shotgun (WGS) entry which is preliminary data.</text>
</comment>
<dbReference type="AlphaFoldDB" id="A0AAU9N7P6"/>
<dbReference type="InterPro" id="IPR036872">
    <property type="entry name" value="CH_dom_sf"/>
</dbReference>
<evidence type="ECO:0000256" key="1">
    <source>
        <dbReference type="ARBA" id="ARBA00011385"/>
    </source>
</evidence>
<protein>
    <recommendedName>
        <fullName evidence="4">Calponin-homology (CH) domain-containing protein</fullName>
    </recommendedName>
</protein>
<evidence type="ECO:0000256" key="3">
    <source>
        <dbReference type="ARBA" id="ARBA00023203"/>
    </source>
</evidence>
<dbReference type="Gene3D" id="1.10.418.10">
    <property type="entry name" value="Calponin-like domain"/>
    <property type="match status" value="1"/>
</dbReference>
<evidence type="ECO:0000259" key="4">
    <source>
        <dbReference type="PROSITE" id="PS50021"/>
    </source>
</evidence>
<gene>
    <name evidence="5" type="ORF">LVIROSA_LOCUS20632</name>
</gene>
<dbReference type="GO" id="GO:0051015">
    <property type="term" value="F:actin filament binding"/>
    <property type="evidence" value="ECO:0007669"/>
    <property type="project" value="InterPro"/>
</dbReference>
<dbReference type="PANTHER" id="PTHR19961">
    <property type="entry name" value="FIMBRIN/PLASTIN"/>
    <property type="match status" value="1"/>
</dbReference>
<keyword evidence="3" id="KW-0009">Actin-binding</keyword>
<dbReference type="GO" id="GO:0051639">
    <property type="term" value="P:actin filament network formation"/>
    <property type="evidence" value="ECO:0007669"/>
    <property type="project" value="TreeGrafter"/>
</dbReference>
<evidence type="ECO:0000313" key="6">
    <source>
        <dbReference type="Proteomes" id="UP001157418"/>
    </source>
</evidence>
<dbReference type="GO" id="GO:0005884">
    <property type="term" value="C:actin filament"/>
    <property type="evidence" value="ECO:0007669"/>
    <property type="project" value="TreeGrafter"/>
</dbReference>
<dbReference type="SUPFAM" id="SSF47576">
    <property type="entry name" value="Calponin-homology domain, CH-domain"/>
    <property type="match status" value="1"/>
</dbReference>
<dbReference type="InterPro" id="IPR039959">
    <property type="entry name" value="Fimbrin/Plastin"/>
</dbReference>
<dbReference type="EMBL" id="CAKMRJ010003334">
    <property type="protein sequence ID" value="CAH1434087.1"/>
    <property type="molecule type" value="Genomic_DNA"/>
</dbReference>
<keyword evidence="2" id="KW-0677">Repeat</keyword>
<dbReference type="GO" id="GO:0051017">
    <property type="term" value="P:actin filament bundle assembly"/>
    <property type="evidence" value="ECO:0007669"/>
    <property type="project" value="InterPro"/>
</dbReference>
<dbReference type="PROSITE" id="PS50021">
    <property type="entry name" value="CH"/>
    <property type="match status" value="1"/>
</dbReference>
<keyword evidence="6" id="KW-1185">Reference proteome</keyword>
<evidence type="ECO:0000313" key="5">
    <source>
        <dbReference type="EMBL" id="CAH1434087.1"/>
    </source>
</evidence>
<dbReference type="GO" id="GO:0005737">
    <property type="term" value="C:cytoplasm"/>
    <property type="evidence" value="ECO:0007669"/>
    <property type="project" value="TreeGrafter"/>
</dbReference>
<dbReference type="InterPro" id="IPR001715">
    <property type="entry name" value="CH_dom"/>
</dbReference>